<keyword evidence="6" id="KW-0067">ATP-binding</keyword>
<dbReference type="PROSITE" id="PS50011">
    <property type="entry name" value="PROTEIN_KINASE_DOM"/>
    <property type="match status" value="1"/>
</dbReference>
<evidence type="ECO:0000256" key="7">
    <source>
        <dbReference type="ARBA" id="ARBA00047899"/>
    </source>
</evidence>
<comment type="caution">
    <text evidence="10">The sequence shown here is derived from an EMBL/GenBank/DDBJ whole genome shotgun (WGS) entry which is preliminary data.</text>
</comment>
<dbReference type="PANTHER" id="PTHR24361:SF433">
    <property type="entry name" value="PROTEIN KINASE DOMAIN-CONTAINING PROTEIN"/>
    <property type="match status" value="1"/>
</dbReference>
<dbReference type="InterPro" id="IPR011009">
    <property type="entry name" value="Kinase-like_dom_sf"/>
</dbReference>
<dbReference type="EC" id="2.7.11.1" evidence="1"/>
<comment type="catalytic activity">
    <reaction evidence="7">
        <text>L-threonyl-[protein] + ATP = O-phospho-L-threonyl-[protein] + ADP + H(+)</text>
        <dbReference type="Rhea" id="RHEA:46608"/>
        <dbReference type="Rhea" id="RHEA-COMP:11060"/>
        <dbReference type="Rhea" id="RHEA-COMP:11605"/>
        <dbReference type="ChEBI" id="CHEBI:15378"/>
        <dbReference type="ChEBI" id="CHEBI:30013"/>
        <dbReference type="ChEBI" id="CHEBI:30616"/>
        <dbReference type="ChEBI" id="CHEBI:61977"/>
        <dbReference type="ChEBI" id="CHEBI:456216"/>
        <dbReference type="EC" id="2.7.11.1"/>
    </reaction>
</comment>
<keyword evidence="4" id="KW-0547">Nucleotide-binding</keyword>
<dbReference type="GO" id="GO:0005737">
    <property type="term" value="C:cytoplasm"/>
    <property type="evidence" value="ECO:0007669"/>
    <property type="project" value="TreeGrafter"/>
</dbReference>
<feature type="domain" description="Protein kinase" evidence="9">
    <location>
        <begin position="129"/>
        <end position="460"/>
    </location>
</feature>
<dbReference type="SUPFAM" id="SSF56112">
    <property type="entry name" value="Protein kinase-like (PK-like)"/>
    <property type="match status" value="1"/>
</dbReference>
<dbReference type="CDD" id="cd00180">
    <property type="entry name" value="PKc"/>
    <property type="match status" value="1"/>
</dbReference>
<keyword evidence="5" id="KW-0418">Kinase</keyword>
<evidence type="ECO:0000256" key="3">
    <source>
        <dbReference type="ARBA" id="ARBA00022679"/>
    </source>
</evidence>
<protein>
    <recommendedName>
        <fullName evidence="1">non-specific serine/threonine protein kinase</fullName>
        <ecNumber evidence="1">2.7.11.1</ecNumber>
    </recommendedName>
</protein>
<dbReference type="Pfam" id="PF00069">
    <property type="entry name" value="Pkinase"/>
    <property type="match status" value="1"/>
</dbReference>
<sequence>MERQSATLVNAMDKKYRQVKAGFLIRDCGAKMHDRNSHCGGGEDGKCCELGSKIYSILRDNKSPEHDITAAPIAQKLRSSYPLFRWSVVIVKDYRDVEILVNPAHIPNVWIQRYGSNTQRLGLSRRVRESLIMSYGLGSYGCFLCYRDKAEPAVLVFFADADAFADPELTNARQQMQTLWNGEDVLRGMLQEQSGTFETARPIRGKVYEVRKAKLLDKAATEVAVKIVSLPISSAVDNLTATSRTVGILDATLLILKTLNNPHVVRHLGLQASPQERGGRPASYRIIMEYCGGDSLASFANGKGGEIKQTIRFARELLDGLAYLHKKNLAHRFFCCEHVLFSGNEPGAGTLKIISVGRVDDAIKICGRSYFPVQERAERFTPPEGNEQYGSKTDVFAFGCVVLHLWKGSRPSYTHFDFQKREEFLRQLDESLRGPIGRCWDMKYDERPSALELLNSIPFKAQ</sequence>
<dbReference type="OrthoDB" id="4062651at2759"/>
<evidence type="ECO:0000313" key="11">
    <source>
        <dbReference type="Proteomes" id="UP000192578"/>
    </source>
</evidence>
<proteinExistence type="predicted"/>
<comment type="catalytic activity">
    <reaction evidence="8">
        <text>L-seryl-[protein] + ATP = O-phospho-L-seryl-[protein] + ADP + H(+)</text>
        <dbReference type="Rhea" id="RHEA:17989"/>
        <dbReference type="Rhea" id="RHEA-COMP:9863"/>
        <dbReference type="Rhea" id="RHEA-COMP:11604"/>
        <dbReference type="ChEBI" id="CHEBI:15378"/>
        <dbReference type="ChEBI" id="CHEBI:29999"/>
        <dbReference type="ChEBI" id="CHEBI:30616"/>
        <dbReference type="ChEBI" id="CHEBI:83421"/>
        <dbReference type="ChEBI" id="CHEBI:456216"/>
        <dbReference type="EC" id="2.7.11.1"/>
    </reaction>
</comment>
<dbReference type="InterPro" id="IPR000719">
    <property type="entry name" value="Prot_kinase_dom"/>
</dbReference>
<dbReference type="GO" id="GO:0004674">
    <property type="term" value="F:protein serine/threonine kinase activity"/>
    <property type="evidence" value="ECO:0007669"/>
    <property type="project" value="UniProtKB-KW"/>
</dbReference>
<name>A0A1W0WJ42_HYPEX</name>
<gene>
    <name evidence="10" type="ORF">BV898_10567</name>
</gene>
<evidence type="ECO:0000256" key="1">
    <source>
        <dbReference type="ARBA" id="ARBA00012513"/>
    </source>
</evidence>
<reference evidence="11" key="1">
    <citation type="submission" date="2017-01" db="EMBL/GenBank/DDBJ databases">
        <title>Comparative genomics of anhydrobiosis in the tardigrade Hypsibius dujardini.</title>
        <authorList>
            <person name="Yoshida Y."/>
            <person name="Koutsovoulos G."/>
            <person name="Laetsch D."/>
            <person name="Stevens L."/>
            <person name="Kumar S."/>
            <person name="Horikawa D."/>
            <person name="Ishino K."/>
            <person name="Komine S."/>
            <person name="Tomita M."/>
            <person name="Blaxter M."/>
            <person name="Arakawa K."/>
        </authorList>
    </citation>
    <scope>NUCLEOTIDE SEQUENCE [LARGE SCALE GENOMIC DNA]</scope>
    <source>
        <strain evidence="11">Z151</strain>
    </source>
</reference>
<evidence type="ECO:0000256" key="6">
    <source>
        <dbReference type="ARBA" id="ARBA00022840"/>
    </source>
</evidence>
<keyword evidence="11" id="KW-1185">Reference proteome</keyword>
<keyword evidence="2" id="KW-0723">Serine/threonine-protein kinase</keyword>
<dbReference type="PANTHER" id="PTHR24361">
    <property type="entry name" value="MITOGEN-ACTIVATED KINASE KINASE KINASE"/>
    <property type="match status" value="1"/>
</dbReference>
<dbReference type="Proteomes" id="UP000192578">
    <property type="component" value="Unassembled WGS sequence"/>
</dbReference>
<organism evidence="10 11">
    <name type="scientific">Hypsibius exemplaris</name>
    <name type="common">Freshwater tardigrade</name>
    <dbReference type="NCBI Taxonomy" id="2072580"/>
    <lineage>
        <taxon>Eukaryota</taxon>
        <taxon>Metazoa</taxon>
        <taxon>Ecdysozoa</taxon>
        <taxon>Tardigrada</taxon>
        <taxon>Eutardigrada</taxon>
        <taxon>Parachela</taxon>
        <taxon>Hypsibioidea</taxon>
        <taxon>Hypsibiidae</taxon>
        <taxon>Hypsibius</taxon>
    </lineage>
</organism>
<evidence type="ECO:0000259" key="9">
    <source>
        <dbReference type="PROSITE" id="PS50011"/>
    </source>
</evidence>
<evidence type="ECO:0000256" key="2">
    <source>
        <dbReference type="ARBA" id="ARBA00022527"/>
    </source>
</evidence>
<evidence type="ECO:0000313" key="10">
    <source>
        <dbReference type="EMBL" id="OQV15182.1"/>
    </source>
</evidence>
<dbReference type="EMBL" id="MTYJ01000092">
    <property type="protein sequence ID" value="OQV15182.1"/>
    <property type="molecule type" value="Genomic_DNA"/>
</dbReference>
<dbReference type="InterPro" id="IPR053235">
    <property type="entry name" value="Ser_Thr_kinase"/>
</dbReference>
<evidence type="ECO:0000256" key="4">
    <source>
        <dbReference type="ARBA" id="ARBA00022741"/>
    </source>
</evidence>
<evidence type="ECO:0000256" key="5">
    <source>
        <dbReference type="ARBA" id="ARBA00022777"/>
    </source>
</evidence>
<dbReference type="Gene3D" id="1.10.510.10">
    <property type="entry name" value="Transferase(Phosphotransferase) domain 1"/>
    <property type="match status" value="1"/>
</dbReference>
<dbReference type="AlphaFoldDB" id="A0A1W0WJ42"/>
<accession>A0A1W0WJ42</accession>
<evidence type="ECO:0000256" key="8">
    <source>
        <dbReference type="ARBA" id="ARBA00048679"/>
    </source>
</evidence>
<keyword evidence="3" id="KW-0808">Transferase</keyword>
<dbReference type="GO" id="GO:0005524">
    <property type="term" value="F:ATP binding"/>
    <property type="evidence" value="ECO:0007669"/>
    <property type="project" value="UniProtKB-KW"/>
</dbReference>